<evidence type="ECO:0000256" key="8">
    <source>
        <dbReference type="ARBA" id="ARBA00023114"/>
    </source>
</evidence>
<keyword evidence="3" id="KW-0813">Transport</keyword>
<evidence type="ECO:0000313" key="14">
    <source>
        <dbReference type="Proteomes" id="UP000254069"/>
    </source>
</evidence>
<dbReference type="Proteomes" id="UP000254069">
    <property type="component" value="Unassembled WGS sequence"/>
</dbReference>
<comment type="subunit">
    <text evidence="2">Homotrimer.</text>
</comment>
<sequence>MRTSSLYLLSCALPLTAMAADNNSNGDRQQIDQRLQRLEQQQVSSSAENTSFSLYGSLRPTLVYSDSDITDEWDVGDALSRIGVKGRTEFAPGWALLAQGEWKINLNGDGSFGDARLAFAGVDSPYGQLSFGRQRPVQYTLVAEYTDIFNNANSPFAYNQESPFFADNLALYQFKLQHFTLMASARFDGEANNSGADAINAGLGFDWQGLHLGVSYLEQDNYDGELKTGKDKTSAAAVAYSFDNGIYLALAYQYKDYQLTGSEDRDGSTLDAALAIPLWQDYKLKLGYFRFDDGLESDISLDYQGFNTTLEWNPASNVRLHLEYLQQDNEQGATDKSIAIGIRYDFDLNWRF</sequence>
<dbReference type="InterPro" id="IPR050298">
    <property type="entry name" value="Gram-neg_bact_OMP"/>
</dbReference>
<dbReference type="CDD" id="cd00342">
    <property type="entry name" value="gram_neg_porins"/>
    <property type="match status" value="1"/>
</dbReference>
<evidence type="ECO:0000256" key="7">
    <source>
        <dbReference type="ARBA" id="ARBA00023065"/>
    </source>
</evidence>
<keyword evidence="4" id="KW-1134">Transmembrane beta strand</keyword>
<evidence type="ECO:0000256" key="2">
    <source>
        <dbReference type="ARBA" id="ARBA00011233"/>
    </source>
</evidence>
<comment type="subcellular location">
    <subcellularLocation>
        <location evidence="1">Cell outer membrane</location>
        <topology evidence="1">Multi-pass membrane protein</topology>
    </subcellularLocation>
</comment>
<dbReference type="Gene3D" id="2.40.160.10">
    <property type="entry name" value="Porin"/>
    <property type="match status" value="1"/>
</dbReference>
<dbReference type="AlphaFoldDB" id="A0A379ZB63"/>
<feature type="domain" description="Porin" evidence="12">
    <location>
        <begin position="45"/>
        <end position="330"/>
    </location>
</feature>
<dbReference type="SUPFAM" id="SSF56935">
    <property type="entry name" value="Porins"/>
    <property type="match status" value="1"/>
</dbReference>
<protein>
    <submittedName>
        <fullName evidence="13">Outer membrane protein (Porin)</fullName>
    </submittedName>
</protein>
<keyword evidence="14" id="KW-1185">Reference proteome</keyword>
<dbReference type="PANTHER" id="PTHR34501:SF9">
    <property type="entry name" value="MAJOR OUTER MEMBRANE PROTEIN P.IA"/>
    <property type="match status" value="1"/>
</dbReference>
<evidence type="ECO:0000256" key="4">
    <source>
        <dbReference type="ARBA" id="ARBA00022452"/>
    </source>
</evidence>
<dbReference type="GO" id="GO:0046930">
    <property type="term" value="C:pore complex"/>
    <property type="evidence" value="ECO:0007669"/>
    <property type="project" value="UniProtKB-KW"/>
</dbReference>
<name>A0A379ZB63_9GAMM</name>
<dbReference type="EMBL" id="UGYO01000001">
    <property type="protein sequence ID" value="SUI57612.1"/>
    <property type="molecule type" value="Genomic_DNA"/>
</dbReference>
<accession>A0A379ZB63</accession>
<evidence type="ECO:0000256" key="10">
    <source>
        <dbReference type="ARBA" id="ARBA00023237"/>
    </source>
</evidence>
<dbReference type="GO" id="GO:0015288">
    <property type="term" value="F:porin activity"/>
    <property type="evidence" value="ECO:0007669"/>
    <property type="project" value="UniProtKB-KW"/>
</dbReference>
<reference evidence="13 14" key="1">
    <citation type="submission" date="2018-06" db="EMBL/GenBank/DDBJ databases">
        <authorList>
            <consortium name="Pathogen Informatics"/>
            <person name="Doyle S."/>
        </authorList>
    </citation>
    <scope>NUCLEOTIDE SEQUENCE [LARGE SCALE GENOMIC DNA]</scope>
    <source>
        <strain evidence="13 14">NCTC10738</strain>
    </source>
</reference>
<keyword evidence="6 11" id="KW-0732">Signal</keyword>
<feature type="chain" id="PRO_5016987552" evidence="11">
    <location>
        <begin position="20"/>
        <end position="352"/>
    </location>
</feature>
<keyword evidence="5" id="KW-0812">Transmembrane</keyword>
<dbReference type="PANTHER" id="PTHR34501">
    <property type="entry name" value="PROTEIN YDDL-RELATED"/>
    <property type="match status" value="1"/>
</dbReference>
<dbReference type="InterPro" id="IPR033900">
    <property type="entry name" value="Gram_neg_porin_domain"/>
</dbReference>
<evidence type="ECO:0000256" key="1">
    <source>
        <dbReference type="ARBA" id="ARBA00004571"/>
    </source>
</evidence>
<evidence type="ECO:0000313" key="13">
    <source>
        <dbReference type="EMBL" id="SUI57612.1"/>
    </source>
</evidence>
<dbReference type="Pfam" id="PF13609">
    <property type="entry name" value="Porin_4"/>
    <property type="match status" value="1"/>
</dbReference>
<gene>
    <name evidence="13" type="ORF">NCTC10738_01303</name>
</gene>
<dbReference type="GO" id="GO:0006811">
    <property type="term" value="P:monoatomic ion transport"/>
    <property type="evidence" value="ECO:0007669"/>
    <property type="project" value="UniProtKB-KW"/>
</dbReference>
<keyword evidence="10" id="KW-0998">Cell outer membrane</keyword>
<evidence type="ECO:0000256" key="9">
    <source>
        <dbReference type="ARBA" id="ARBA00023136"/>
    </source>
</evidence>
<evidence type="ECO:0000256" key="6">
    <source>
        <dbReference type="ARBA" id="ARBA00022729"/>
    </source>
</evidence>
<evidence type="ECO:0000259" key="12">
    <source>
        <dbReference type="Pfam" id="PF13609"/>
    </source>
</evidence>
<keyword evidence="9" id="KW-0472">Membrane</keyword>
<evidence type="ECO:0000256" key="11">
    <source>
        <dbReference type="SAM" id="SignalP"/>
    </source>
</evidence>
<proteinExistence type="predicted"/>
<feature type="signal peptide" evidence="11">
    <location>
        <begin position="1"/>
        <end position="19"/>
    </location>
</feature>
<dbReference type="RefSeq" id="WP_115389406.1">
    <property type="nucleotide sequence ID" value="NZ_JACDTT010000081.1"/>
</dbReference>
<evidence type="ECO:0000256" key="5">
    <source>
        <dbReference type="ARBA" id="ARBA00022692"/>
    </source>
</evidence>
<organism evidence="13 14">
    <name type="scientific">Shewanella algae</name>
    <dbReference type="NCBI Taxonomy" id="38313"/>
    <lineage>
        <taxon>Bacteria</taxon>
        <taxon>Pseudomonadati</taxon>
        <taxon>Pseudomonadota</taxon>
        <taxon>Gammaproteobacteria</taxon>
        <taxon>Alteromonadales</taxon>
        <taxon>Shewanellaceae</taxon>
        <taxon>Shewanella</taxon>
    </lineage>
</organism>
<keyword evidence="7" id="KW-0406">Ion transport</keyword>
<dbReference type="InterPro" id="IPR023614">
    <property type="entry name" value="Porin_dom_sf"/>
</dbReference>
<dbReference type="GO" id="GO:0009279">
    <property type="term" value="C:cell outer membrane"/>
    <property type="evidence" value="ECO:0007669"/>
    <property type="project" value="UniProtKB-SubCell"/>
</dbReference>
<keyword evidence="8" id="KW-0626">Porin</keyword>
<evidence type="ECO:0000256" key="3">
    <source>
        <dbReference type="ARBA" id="ARBA00022448"/>
    </source>
</evidence>